<dbReference type="KEGG" id="tng:GSTEN00018192G001"/>
<evidence type="ECO:0000256" key="1">
    <source>
        <dbReference type="ARBA" id="ARBA00004123"/>
    </source>
</evidence>
<evidence type="ECO:0000256" key="6">
    <source>
        <dbReference type="SAM" id="MobiDB-lite"/>
    </source>
</evidence>
<evidence type="ECO:0000256" key="4">
    <source>
        <dbReference type="ARBA" id="ARBA00023242"/>
    </source>
</evidence>
<dbReference type="GO" id="GO:0004861">
    <property type="term" value="F:cyclin-dependent protein serine/threonine kinase inhibitor activity"/>
    <property type="evidence" value="ECO:0007669"/>
    <property type="project" value="InterPro"/>
</dbReference>
<gene>
    <name evidence="8" type="ORF">GSTENG00018192001</name>
</gene>
<feature type="domain" description="Cyclin-dependent kinase inhibitor" evidence="7">
    <location>
        <begin position="13"/>
        <end position="60"/>
    </location>
</feature>
<comment type="caution">
    <text evidence="8">The sequence shown here is derived from an EMBL/GenBank/DDBJ whole genome shotgun (WGS) entry which is preliminary data.</text>
</comment>
<keyword evidence="4" id="KW-0539">Nucleus</keyword>
<dbReference type="EMBL" id="CAAE01014581">
    <property type="protein sequence ID" value="CAF99937.1"/>
    <property type="molecule type" value="Genomic_DNA"/>
</dbReference>
<dbReference type="PANTHER" id="PTHR10265:SF45">
    <property type="entry name" value="DACAPO"/>
    <property type="match status" value="1"/>
</dbReference>
<reference evidence="8" key="2">
    <citation type="submission" date="2004-02" db="EMBL/GenBank/DDBJ databases">
        <authorList>
            <consortium name="Genoscope"/>
            <consortium name="Whitehead Institute Centre for Genome Research"/>
        </authorList>
    </citation>
    <scope>NUCLEOTIDE SEQUENCE</scope>
</reference>
<evidence type="ECO:0000259" key="7">
    <source>
        <dbReference type="Pfam" id="PF02234"/>
    </source>
</evidence>
<dbReference type="InterPro" id="IPR003175">
    <property type="entry name" value="CDI_dom"/>
</dbReference>
<feature type="region of interest" description="Disordered" evidence="6">
    <location>
        <begin position="70"/>
        <end position="131"/>
    </location>
</feature>
<dbReference type="InterPro" id="IPR044898">
    <property type="entry name" value="CDI_dom_sf"/>
</dbReference>
<dbReference type="Pfam" id="PF02234">
    <property type="entry name" value="CDI"/>
    <property type="match status" value="1"/>
</dbReference>
<dbReference type="AlphaFoldDB" id="Q4SHE5"/>
<evidence type="ECO:0000256" key="5">
    <source>
        <dbReference type="ARBA" id="ARBA00023306"/>
    </source>
</evidence>
<name>Q4SHE5_TETNG</name>
<dbReference type="GO" id="GO:0051726">
    <property type="term" value="P:regulation of cell cycle"/>
    <property type="evidence" value="ECO:0007669"/>
    <property type="project" value="InterPro"/>
</dbReference>
<protein>
    <submittedName>
        <fullName evidence="8">(spotted green pufferfish) hypothetical protein</fullName>
    </submittedName>
</protein>
<comment type="subcellular location">
    <subcellularLocation>
        <location evidence="1">Nucleus</location>
    </subcellularLocation>
</comment>
<sequence length="171" mass="19694">MHSIGRKESVRRSLFGPVDHEQLRRDLELRLGEIMDQDRRRWNFDFQTETPLSGRFEWEEIPAACSAALYHDSTAPREGFASTTEGEEDRRKSDSGTDQENCSSISNRRRCPTDGTPARSKRTRSKSAAKLGNYARITDFFAKRRRTSEPKVPQHHFHTCSAESSMCKTIR</sequence>
<organism evidence="8">
    <name type="scientific">Tetraodon nigroviridis</name>
    <name type="common">Spotted green pufferfish</name>
    <name type="synonym">Chelonodon nigroviridis</name>
    <dbReference type="NCBI Taxonomy" id="99883"/>
    <lineage>
        <taxon>Eukaryota</taxon>
        <taxon>Metazoa</taxon>
        <taxon>Chordata</taxon>
        <taxon>Craniata</taxon>
        <taxon>Vertebrata</taxon>
        <taxon>Euteleostomi</taxon>
        <taxon>Actinopterygii</taxon>
        <taxon>Neopterygii</taxon>
        <taxon>Teleostei</taxon>
        <taxon>Neoteleostei</taxon>
        <taxon>Acanthomorphata</taxon>
        <taxon>Eupercaria</taxon>
        <taxon>Tetraodontiformes</taxon>
        <taxon>Tetradontoidea</taxon>
        <taxon>Tetraodontidae</taxon>
        <taxon>Tetraodon</taxon>
    </lineage>
</organism>
<comment type="similarity">
    <text evidence="2">Belongs to the CDI family.</text>
</comment>
<keyword evidence="5" id="KW-0131">Cell cycle</keyword>
<evidence type="ECO:0000313" key="8">
    <source>
        <dbReference type="EMBL" id="CAF99937.1"/>
    </source>
</evidence>
<accession>Q4SHE5</accession>
<dbReference type="Gene3D" id="4.10.365.10">
    <property type="entry name" value="p27"/>
    <property type="match status" value="1"/>
</dbReference>
<evidence type="ECO:0000256" key="2">
    <source>
        <dbReference type="ARBA" id="ARBA00006726"/>
    </source>
</evidence>
<reference evidence="8" key="1">
    <citation type="journal article" date="2004" name="Nature">
        <title>Genome duplication in the teleost fish Tetraodon nigroviridis reveals the early vertebrate proto-karyotype.</title>
        <authorList>
            <person name="Jaillon O."/>
            <person name="Aury J.-M."/>
            <person name="Brunet F."/>
            <person name="Petit J.-L."/>
            <person name="Stange-Thomann N."/>
            <person name="Mauceli E."/>
            <person name="Bouneau L."/>
            <person name="Fischer C."/>
            <person name="Ozouf-Costaz C."/>
            <person name="Bernot A."/>
            <person name="Nicaud S."/>
            <person name="Jaffe D."/>
            <person name="Fisher S."/>
            <person name="Lutfalla G."/>
            <person name="Dossat C."/>
            <person name="Segurens B."/>
            <person name="Dasilva C."/>
            <person name="Salanoubat M."/>
            <person name="Levy M."/>
            <person name="Boudet N."/>
            <person name="Castellano S."/>
            <person name="Anthouard V."/>
            <person name="Jubin C."/>
            <person name="Castelli V."/>
            <person name="Katinka M."/>
            <person name="Vacherie B."/>
            <person name="Biemont C."/>
            <person name="Skalli Z."/>
            <person name="Cattolico L."/>
            <person name="Poulain J."/>
            <person name="De Berardinis V."/>
            <person name="Cruaud C."/>
            <person name="Duprat S."/>
            <person name="Brottier P."/>
            <person name="Coutanceau J.-P."/>
            <person name="Gouzy J."/>
            <person name="Parra G."/>
            <person name="Lardier G."/>
            <person name="Chapple C."/>
            <person name="McKernan K.J."/>
            <person name="McEwan P."/>
            <person name="Bosak S."/>
            <person name="Kellis M."/>
            <person name="Volff J.-N."/>
            <person name="Guigo R."/>
            <person name="Zody M.C."/>
            <person name="Mesirov J."/>
            <person name="Lindblad-Toh K."/>
            <person name="Birren B."/>
            <person name="Nusbaum C."/>
            <person name="Kahn D."/>
            <person name="Robinson-Rechavi M."/>
            <person name="Laudet V."/>
            <person name="Schachter V."/>
            <person name="Quetier F."/>
            <person name="Saurin W."/>
            <person name="Scarpelli C."/>
            <person name="Wincker P."/>
            <person name="Lander E.S."/>
            <person name="Weissenbach J."/>
            <person name="Roest Crollius H."/>
        </authorList>
    </citation>
    <scope>NUCLEOTIDE SEQUENCE [LARGE SCALE GENOMIC DNA]</scope>
</reference>
<keyword evidence="3" id="KW-0649">Protein kinase inhibitor</keyword>
<dbReference type="PANTHER" id="PTHR10265">
    <property type="entry name" value="CYCLIN-DEPENDENT KINASE INHIBITOR 1"/>
    <property type="match status" value="1"/>
</dbReference>
<feature type="compositionally biased region" description="Polar residues" evidence="6">
    <location>
        <begin position="96"/>
        <end position="106"/>
    </location>
</feature>
<proteinExistence type="inferred from homology"/>
<dbReference type="OrthoDB" id="6373236at2759"/>
<dbReference type="GO" id="GO:0005634">
    <property type="term" value="C:nucleus"/>
    <property type="evidence" value="ECO:0007669"/>
    <property type="project" value="UniProtKB-SubCell"/>
</dbReference>
<evidence type="ECO:0000256" key="3">
    <source>
        <dbReference type="ARBA" id="ARBA00023013"/>
    </source>
</evidence>